<evidence type="ECO:0000313" key="3">
    <source>
        <dbReference type="Proteomes" id="UP000054337"/>
    </source>
</evidence>
<feature type="region of interest" description="Disordered" evidence="1">
    <location>
        <begin position="76"/>
        <end position="116"/>
    </location>
</feature>
<name>W7EDN5_BIPV3</name>
<dbReference type="HOGENOM" id="CLU_2096454_0_0_1"/>
<evidence type="ECO:0000313" key="2">
    <source>
        <dbReference type="EMBL" id="EUN28578.1"/>
    </source>
</evidence>
<evidence type="ECO:0000256" key="1">
    <source>
        <dbReference type="SAM" id="MobiDB-lite"/>
    </source>
</evidence>
<dbReference type="AlphaFoldDB" id="W7EDN5"/>
<dbReference type="EMBL" id="KI968719">
    <property type="protein sequence ID" value="EUN28578.1"/>
    <property type="molecule type" value="Genomic_DNA"/>
</dbReference>
<keyword evidence="3" id="KW-1185">Reference proteome</keyword>
<dbReference type="RefSeq" id="XP_014558184.1">
    <property type="nucleotide sequence ID" value="XM_014702698.1"/>
</dbReference>
<dbReference type="Proteomes" id="UP000054337">
    <property type="component" value="Unassembled WGS sequence"/>
</dbReference>
<reference evidence="2 3" key="1">
    <citation type="journal article" date="2013" name="PLoS Genet.">
        <title>Comparative genome structure, secondary metabolite, and effector coding capacity across Cochliobolus pathogens.</title>
        <authorList>
            <person name="Condon B.J."/>
            <person name="Leng Y."/>
            <person name="Wu D."/>
            <person name="Bushley K.E."/>
            <person name="Ohm R.A."/>
            <person name="Otillar R."/>
            <person name="Martin J."/>
            <person name="Schackwitz W."/>
            <person name="Grimwood J."/>
            <person name="MohdZainudin N."/>
            <person name="Xue C."/>
            <person name="Wang R."/>
            <person name="Manning V.A."/>
            <person name="Dhillon B."/>
            <person name="Tu Z.J."/>
            <person name="Steffenson B.J."/>
            <person name="Salamov A."/>
            <person name="Sun H."/>
            <person name="Lowry S."/>
            <person name="LaButti K."/>
            <person name="Han J."/>
            <person name="Copeland A."/>
            <person name="Lindquist E."/>
            <person name="Barry K."/>
            <person name="Schmutz J."/>
            <person name="Baker S.E."/>
            <person name="Ciuffetti L.M."/>
            <person name="Grigoriev I.V."/>
            <person name="Zhong S."/>
            <person name="Turgeon B.G."/>
        </authorList>
    </citation>
    <scope>NUCLEOTIDE SEQUENCE [LARGE SCALE GENOMIC DNA]</scope>
    <source>
        <strain evidence="2 3">FI3</strain>
    </source>
</reference>
<accession>W7EDN5</accession>
<organism evidence="2 3">
    <name type="scientific">Bipolaris victoriae (strain FI3)</name>
    <name type="common">Victoria blight of oats agent</name>
    <name type="synonym">Cochliobolus victoriae</name>
    <dbReference type="NCBI Taxonomy" id="930091"/>
    <lineage>
        <taxon>Eukaryota</taxon>
        <taxon>Fungi</taxon>
        <taxon>Dikarya</taxon>
        <taxon>Ascomycota</taxon>
        <taxon>Pezizomycotina</taxon>
        <taxon>Dothideomycetes</taxon>
        <taxon>Pleosporomycetidae</taxon>
        <taxon>Pleosporales</taxon>
        <taxon>Pleosporineae</taxon>
        <taxon>Pleosporaceae</taxon>
        <taxon>Bipolaris</taxon>
    </lineage>
</organism>
<protein>
    <submittedName>
        <fullName evidence="2">Uncharacterized protein</fullName>
    </submittedName>
</protein>
<proteinExistence type="predicted"/>
<gene>
    <name evidence="2" type="ORF">COCVIDRAFT_95015</name>
</gene>
<sequence length="116" mass="12388">MFGLKLRRQGCLSCPSITLRAGIAVRSYSARDNKRSAASVFPPFPSASPAPLYRGALSARKNTLAKIRACSGDARATRFKKKKAQGGCGNPNTLPNDKHQSPVLHPFVPTPAAGHF</sequence>
<dbReference type="GeneID" id="26259970"/>